<feature type="domain" description="Prephenate dehydratase" evidence="6">
    <location>
        <begin position="1"/>
        <end position="183"/>
    </location>
</feature>
<organism evidence="7 8">
    <name type="scientific">Pterulicium gracile</name>
    <dbReference type="NCBI Taxonomy" id="1884261"/>
    <lineage>
        <taxon>Eukaryota</taxon>
        <taxon>Fungi</taxon>
        <taxon>Dikarya</taxon>
        <taxon>Basidiomycota</taxon>
        <taxon>Agaricomycotina</taxon>
        <taxon>Agaricomycetes</taxon>
        <taxon>Agaricomycetidae</taxon>
        <taxon>Agaricales</taxon>
        <taxon>Pleurotineae</taxon>
        <taxon>Pterulaceae</taxon>
        <taxon>Pterulicium</taxon>
    </lineage>
</organism>
<comment type="pathway">
    <text evidence="5">Amino-acid biosynthesis.</text>
</comment>
<keyword evidence="1" id="KW-0028">Amino-acid biosynthesis</keyword>
<evidence type="ECO:0000256" key="4">
    <source>
        <dbReference type="ARBA" id="ARBA00023239"/>
    </source>
</evidence>
<sequence length="309" mass="33834">IAFLGPLGTYSHQATHGVLGDQTDYLPCSTIRDAFGALKSTSHAIVVPQENSTFGPVAETYDQLRRGELGSEWTIVGETVLSIQHCLFVRSGTKLEEVKEALSHEQALGQCNNFLTTRMPSAARIKTTSTSAAVKLISSDEKYRYSAAIGPEVCGTLFLGIDLLHIGIQDEDENFTKFFVIAKNTPSNLQTILPLISNRQPIPDRGLIRFSPALPSRTSSSPTITQVSARSSYTPLLPYLNAFASSVTLCRLDRRASTAGKMPFHDTYFAYVERLDGVLTDAIRWSETLKQVQSRIQALGGDATVLGFW</sequence>
<dbReference type="GO" id="GO:0009094">
    <property type="term" value="P:L-phenylalanine biosynthetic process"/>
    <property type="evidence" value="ECO:0007669"/>
    <property type="project" value="UniProtKB-UniPathway"/>
</dbReference>
<keyword evidence="2" id="KW-0057">Aromatic amino acid biosynthesis</keyword>
<dbReference type="EMBL" id="ML178838">
    <property type="protein sequence ID" value="TFK98646.1"/>
    <property type="molecule type" value="Genomic_DNA"/>
</dbReference>
<dbReference type="InterPro" id="IPR001086">
    <property type="entry name" value="Preph_deHydtase"/>
</dbReference>
<dbReference type="AlphaFoldDB" id="A0A5C3QAQ3"/>
<dbReference type="UniPathway" id="UPA00121">
    <property type="reaction ID" value="UER00345"/>
</dbReference>
<evidence type="ECO:0000313" key="8">
    <source>
        <dbReference type="Proteomes" id="UP000305067"/>
    </source>
</evidence>
<dbReference type="SUPFAM" id="SSF53850">
    <property type="entry name" value="Periplasmic binding protein-like II"/>
    <property type="match status" value="1"/>
</dbReference>
<dbReference type="PANTHER" id="PTHR21022:SF19">
    <property type="entry name" value="PREPHENATE DEHYDRATASE-RELATED"/>
    <property type="match status" value="1"/>
</dbReference>
<keyword evidence="8" id="KW-1185">Reference proteome</keyword>
<dbReference type="GO" id="GO:0004664">
    <property type="term" value="F:prephenate dehydratase activity"/>
    <property type="evidence" value="ECO:0007669"/>
    <property type="project" value="UniProtKB-EC"/>
</dbReference>
<evidence type="ECO:0000256" key="3">
    <source>
        <dbReference type="ARBA" id="ARBA00023222"/>
    </source>
</evidence>
<evidence type="ECO:0000313" key="7">
    <source>
        <dbReference type="EMBL" id="TFK98646.1"/>
    </source>
</evidence>
<evidence type="ECO:0000256" key="2">
    <source>
        <dbReference type="ARBA" id="ARBA00023141"/>
    </source>
</evidence>
<dbReference type="Proteomes" id="UP000305067">
    <property type="component" value="Unassembled WGS sequence"/>
</dbReference>
<evidence type="ECO:0000256" key="5">
    <source>
        <dbReference type="ARBA" id="ARBA00029440"/>
    </source>
</evidence>
<dbReference type="CDD" id="cd13532">
    <property type="entry name" value="PBP2_PDT_like"/>
    <property type="match status" value="1"/>
</dbReference>
<keyword evidence="4" id="KW-0456">Lyase</keyword>
<reference evidence="7 8" key="1">
    <citation type="journal article" date="2019" name="Nat. Ecol. Evol.">
        <title>Megaphylogeny resolves global patterns of mushroom evolution.</title>
        <authorList>
            <person name="Varga T."/>
            <person name="Krizsan K."/>
            <person name="Foldi C."/>
            <person name="Dima B."/>
            <person name="Sanchez-Garcia M."/>
            <person name="Sanchez-Ramirez S."/>
            <person name="Szollosi G.J."/>
            <person name="Szarkandi J.G."/>
            <person name="Papp V."/>
            <person name="Albert L."/>
            <person name="Andreopoulos W."/>
            <person name="Angelini C."/>
            <person name="Antonin V."/>
            <person name="Barry K.W."/>
            <person name="Bougher N.L."/>
            <person name="Buchanan P."/>
            <person name="Buyck B."/>
            <person name="Bense V."/>
            <person name="Catcheside P."/>
            <person name="Chovatia M."/>
            <person name="Cooper J."/>
            <person name="Damon W."/>
            <person name="Desjardin D."/>
            <person name="Finy P."/>
            <person name="Geml J."/>
            <person name="Haridas S."/>
            <person name="Hughes K."/>
            <person name="Justo A."/>
            <person name="Karasinski D."/>
            <person name="Kautmanova I."/>
            <person name="Kiss B."/>
            <person name="Kocsube S."/>
            <person name="Kotiranta H."/>
            <person name="LaButti K.M."/>
            <person name="Lechner B.E."/>
            <person name="Liimatainen K."/>
            <person name="Lipzen A."/>
            <person name="Lukacs Z."/>
            <person name="Mihaltcheva S."/>
            <person name="Morgado L.N."/>
            <person name="Niskanen T."/>
            <person name="Noordeloos M.E."/>
            <person name="Ohm R.A."/>
            <person name="Ortiz-Santana B."/>
            <person name="Ovrebo C."/>
            <person name="Racz N."/>
            <person name="Riley R."/>
            <person name="Savchenko A."/>
            <person name="Shiryaev A."/>
            <person name="Soop K."/>
            <person name="Spirin V."/>
            <person name="Szebenyi C."/>
            <person name="Tomsovsky M."/>
            <person name="Tulloss R.E."/>
            <person name="Uehling J."/>
            <person name="Grigoriev I.V."/>
            <person name="Vagvolgyi C."/>
            <person name="Papp T."/>
            <person name="Martin F.M."/>
            <person name="Miettinen O."/>
            <person name="Hibbett D.S."/>
            <person name="Nagy L.G."/>
        </authorList>
    </citation>
    <scope>NUCLEOTIDE SEQUENCE [LARGE SCALE GENOMIC DNA]</scope>
    <source>
        <strain evidence="7 8">CBS 309.79</strain>
    </source>
</reference>
<feature type="non-terminal residue" evidence="7">
    <location>
        <position position="309"/>
    </location>
</feature>
<accession>A0A5C3QAQ3</accession>
<dbReference type="STRING" id="1884261.A0A5C3QAQ3"/>
<evidence type="ECO:0000256" key="1">
    <source>
        <dbReference type="ARBA" id="ARBA00022605"/>
    </source>
</evidence>
<keyword evidence="3" id="KW-0584">Phenylalanine biosynthesis</keyword>
<dbReference type="OrthoDB" id="983542at2759"/>
<dbReference type="PANTHER" id="PTHR21022">
    <property type="entry name" value="PREPHENATE DEHYDRATASE P PROTEIN"/>
    <property type="match status" value="1"/>
</dbReference>
<gene>
    <name evidence="7" type="ORF">BDV98DRAFT_478775</name>
</gene>
<protein>
    <submittedName>
        <fullName evidence="7">Prephenate dehydratase-domain-containing protein</fullName>
    </submittedName>
</protein>
<dbReference type="GO" id="GO:0005737">
    <property type="term" value="C:cytoplasm"/>
    <property type="evidence" value="ECO:0007669"/>
    <property type="project" value="TreeGrafter"/>
</dbReference>
<dbReference type="Pfam" id="PF00800">
    <property type="entry name" value="PDT"/>
    <property type="match status" value="1"/>
</dbReference>
<proteinExistence type="predicted"/>
<dbReference type="PROSITE" id="PS51171">
    <property type="entry name" value="PREPHENATE_DEHYDR_3"/>
    <property type="match status" value="1"/>
</dbReference>
<name>A0A5C3QAQ3_9AGAR</name>
<feature type="non-terminal residue" evidence="7">
    <location>
        <position position="1"/>
    </location>
</feature>
<evidence type="ECO:0000259" key="6">
    <source>
        <dbReference type="PROSITE" id="PS51171"/>
    </source>
</evidence>
<dbReference type="Gene3D" id="3.40.190.10">
    <property type="entry name" value="Periplasmic binding protein-like II"/>
    <property type="match status" value="2"/>
</dbReference>